<evidence type="ECO:0000313" key="3">
    <source>
        <dbReference type="Proteomes" id="UP000056109"/>
    </source>
</evidence>
<name>A0A0U5EWX4_9PROT</name>
<dbReference type="Pfam" id="PF01497">
    <property type="entry name" value="Peripla_BP_2"/>
    <property type="match status" value="1"/>
</dbReference>
<reference evidence="3" key="1">
    <citation type="submission" date="2014-09" db="EMBL/GenBank/DDBJ databases">
        <authorList>
            <person name="Illeghems K.G."/>
        </authorList>
    </citation>
    <scope>NUCLEOTIDE SEQUENCE [LARGE SCALE GENOMIC DNA]</scope>
    <source>
        <strain evidence="3">108B</strain>
    </source>
</reference>
<accession>A0A0U5EWX4</accession>
<dbReference type="PANTHER" id="PTHR30535">
    <property type="entry name" value="VITAMIN B12-BINDING PROTEIN"/>
    <property type="match status" value="1"/>
</dbReference>
<evidence type="ECO:0000259" key="1">
    <source>
        <dbReference type="PROSITE" id="PS50983"/>
    </source>
</evidence>
<dbReference type="EMBL" id="LN606600">
    <property type="protein sequence ID" value="CEF41796.1"/>
    <property type="molecule type" value="Genomic_DNA"/>
</dbReference>
<gene>
    <name evidence="2" type="ORF">ASN_2508</name>
</gene>
<organism evidence="2 3">
    <name type="scientific">Acetobacter senegalensis</name>
    <dbReference type="NCBI Taxonomy" id="446692"/>
    <lineage>
        <taxon>Bacteria</taxon>
        <taxon>Pseudomonadati</taxon>
        <taxon>Pseudomonadota</taxon>
        <taxon>Alphaproteobacteria</taxon>
        <taxon>Acetobacterales</taxon>
        <taxon>Acetobacteraceae</taxon>
        <taxon>Acetobacter</taxon>
    </lineage>
</organism>
<dbReference type="Proteomes" id="UP000056109">
    <property type="component" value="Chromosome I"/>
</dbReference>
<dbReference type="SUPFAM" id="SSF53807">
    <property type="entry name" value="Helical backbone' metal receptor"/>
    <property type="match status" value="1"/>
</dbReference>
<sequence length="282" mass="30097">MYQWLLRLGLYGLLCMVLPAPVKAATRIVSLNLCTDQLSLMLADRAEIAGLSPLARDCSGSVLCQKAQDMPVLAPTAENVIGAHPDVVLAGQFTARVAVKAAREIGAHVLTLPPASSLADIPVQIMQVAQVVGHPERGRQMVEAFQKRLAELSLARHPDDPVAVVYEANGFVGGSNSLPDDVLAHAGLRNLSTVAGITAAGRVPLETLLAQQPDLLVRDRSGQGYSLAQAMLDNPVLKQFFSKKHVVDIPASLWLCGLPQTLDAVDLLRQAREGLIQTEGTQ</sequence>
<dbReference type="PANTHER" id="PTHR30535:SF34">
    <property type="entry name" value="MOLYBDATE-BINDING PROTEIN MOLA"/>
    <property type="match status" value="1"/>
</dbReference>
<dbReference type="KEGG" id="asz:ASN_2508"/>
<dbReference type="InterPro" id="IPR002491">
    <property type="entry name" value="ABC_transptr_periplasmic_BD"/>
</dbReference>
<dbReference type="Gene3D" id="3.40.50.1980">
    <property type="entry name" value="Nitrogenase molybdenum iron protein domain"/>
    <property type="match status" value="2"/>
</dbReference>
<dbReference type="PATRIC" id="fig|446692.3.peg.2617"/>
<evidence type="ECO:0000313" key="2">
    <source>
        <dbReference type="EMBL" id="CEF41796.1"/>
    </source>
</evidence>
<dbReference type="GeneID" id="34783522"/>
<dbReference type="RefSeq" id="WP_058988255.1">
    <property type="nucleotide sequence ID" value="NZ_LN606600.1"/>
</dbReference>
<dbReference type="PROSITE" id="PS50983">
    <property type="entry name" value="FE_B12_PBP"/>
    <property type="match status" value="1"/>
</dbReference>
<feature type="domain" description="Fe/B12 periplasmic-binding" evidence="1">
    <location>
        <begin position="27"/>
        <end position="279"/>
    </location>
</feature>
<dbReference type="AlphaFoldDB" id="A0A0U5EWX4"/>
<proteinExistence type="predicted"/>
<protein>
    <submittedName>
        <fullName evidence="2">Periplasmic binding protein</fullName>
    </submittedName>
</protein>
<keyword evidence="3" id="KW-1185">Reference proteome</keyword>
<dbReference type="InterPro" id="IPR050902">
    <property type="entry name" value="ABC_Transporter_SBP"/>
</dbReference>